<evidence type="ECO:0000313" key="7">
    <source>
        <dbReference type="Proteomes" id="UP001183414"/>
    </source>
</evidence>
<accession>A0ABU2NZC5</accession>
<reference evidence="7" key="1">
    <citation type="submission" date="2023-07" db="EMBL/GenBank/DDBJ databases">
        <title>30 novel species of actinomycetes from the DSMZ collection.</title>
        <authorList>
            <person name="Nouioui I."/>
        </authorList>
    </citation>
    <scope>NUCLEOTIDE SEQUENCE [LARGE SCALE GENOMIC DNA]</scope>
    <source>
        <strain evidence="7">DSM 42041</strain>
    </source>
</reference>
<keyword evidence="1" id="KW-0805">Transcription regulation</keyword>
<dbReference type="RefSeq" id="WP_311675945.1">
    <property type="nucleotide sequence ID" value="NZ_JAVREQ010000034.1"/>
</dbReference>
<dbReference type="InterPro" id="IPR001647">
    <property type="entry name" value="HTH_TetR"/>
</dbReference>
<dbReference type="SUPFAM" id="SSF46689">
    <property type="entry name" value="Homeodomain-like"/>
    <property type="match status" value="1"/>
</dbReference>
<dbReference type="SUPFAM" id="SSF48498">
    <property type="entry name" value="Tetracyclin repressor-like, C-terminal domain"/>
    <property type="match status" value="1"/>
</dbReference>
<gene>
    <name evidence="6" type="ORF">RM572_26590</name>
</gene>
<dbReference type="InterPro" id="IPR050109">
    <property type="entry name" value="HTH-type_TetR-like_transc_reg"/>
</dbReference>
<evidence type="ECO:0000256" key="2">
    <source>
        <dbReference type="ARBA" id="ARBA00023125"/>
    </source>
</evidence>
<proteinExistence type="predicted"/>
<dbReference type="Proteomes" id="UP001183414">
    <property type="component" value="Unassembled WGS sequence"/>
</dbReference>
<keyword evidence="2 4" id="KW-0238">DNA-binding</keyword>
<keyword evidence="7" id="KW-1185">Reference proteome</keyword>
<feature type="domain" description="HTH tetR-type" evidence="5">
    <location>
        <begin position="8"/>
        <end position="68"/>
    </location>
</feature>
<dbReference type="PROSITE" id="PS50977">
    <property type="entry name" value="HTH_TETR_2"/>
    <property type="match status" value="1"/>
</dbReference>
<name>A0ABU2NZC5_9ACTN</name>
<protein>
    <submittedName>
        <fullName evidence="6">TetR family transcriptional regulator</fullName>
    </submittedName>
</protein>
<dbReference type="InterPro" id="IPR036271">
    <property type="entry name" value="Tet_transcr_reg_TetR-rel_C_sf"/>
</dbReference>
<dbReference type="PANTHER" id="PTHR30055:SF234">
    <property type="entry name" value="HTH-TYPE TRANSCRIPTIONAL REGULATOR BETI"/>
    <property type="match status" value="1"/>
</dbReference>
<comment type="caution">
    <text evidence="6">The sequence shown here is derived from an EMBL/GenBank/DDBJ whole genome shotgun (WGS) entry which is preliminary data.</text>
</comment>
<evidence type="ECO:0000259" key="5">
    <source>
        <dbReference type="PROSITE" id="PS50977"/>
    </source>
</evidence>
<dbReference type="Gene3D" id="1.10.357.10">
    <property type="entry name" value="Tetracycline Repressor, domain 2"/>
    <property type="match status" value="1"/>
</dbReference>
<organism evidence="6 7">
    <name type="scientific">Streptomyces hazeniae</name>
    <dbReference type="NCBI Taxonomy" id="3075538"/>
    <lineage>
        <taxon>Bacteria</taxon>
        <taxon>Bacillati</taxon>
        <taxon>Actinomycetota</taxon>
        <taxon>Actinomycetes</taxon>
        <taxon>Kitasatosporales</taxon>
        <taxon>Streptomycetaceae</taxon>
        <taxon>Streptomyces</taxon>
    </lineage>
</organism>
<evidence type="ECO:0000256" key="1">
    <source>
        <dbReference type="ARBA" id="ARBA00023015"/>
    </source>
</evidence>
<keyword evidence="3" id="KW-0804">Transcription</keyword>
<dbReference type="EMBL" id="JAVREQ010000034">
    <property type="protein sequence ID" value="MDT0382332.1"/>
    <property type="molecule type" value="Genomic_DNA"/>
</dbReference>
<dbReference type="Pfam" id="PF00440">
    <property type="entry name" value="TetR_N"/>
    <property type="match status" value="1"/>
</dbReference>
<dbReference type="PANTHER" id="PTHR30055">
    <property type="entry name" value="HTH-TYPE TRANSCRIPTIONAL REGULATOR RUTR"/>
    <property type="match status" value="1"/>
</dbReference>
<evidence type="ECO:0000256" key="3">
    <source>
        <dbReference type="ARBA" id="ARBA00023163"/>
    </source>
</evidence>
<evidence type="ECO:0000256" key="4">
    <source>
        <dbReference type="PROSITE-ProRule" id="PRU00335"/>
    </source>
</evidence>
<feature type="DNA-binding region" description="H-T-H motif" evidence="4">
    <location>
        <begin position="31"/>
        <end position="50"/>
    </location>
</feature>
<dbReference type="InterPro" id="IPR009057">
    <property type="entry name" value="Homeodomain-like_sf"/>
</dbReference>
<evidence type="ECO:0000313" key="6">
    <source>
        <dbReference type="EMBL" id="MDT0382332.1"/>
    </source>
</evidence>
<sequence>MARPKNQTARRAELVAAARKAIVLHGLSAVRIRDVADTAGMAPGSVTYYFRELDELFQEVFTDAVERFSSLRRAAVQDLEEPRDRLVATIRAGLPTGPDDELCCLLYEFAPQARKNTRDAALRRTLYDDQVDLYCELLSNGEADDAFQLAAPAREIASNLVALEDAYGYHIIAGTSVTRATAEQYLIGYAATATGARLRTN</sequence>